<evidence type="ECO:0000256" key="1">
    <source>
        <dbReference type="ARBA" id="ARBA00022801"/>
    </source>
</evidence>
<dbReference type="Pfam" id="PF00176">
    <property type="entry name" value="SNF2-rel_dom"/>
    <property type="match status" value="1"/>
</dbReference>
<sequence length="443" mass="49200">MRYSPRHAQQVTTDRMVDHPYQLIALRMGGGKTVATLTAADILMHDRFEVSKVLVVAPKRVAELVWHTEAAKWDHLAGLRVSKVLGTAKERVAGLMQDADIYVINRENFTWLVKLVEQSKEAWPFDMVVIDENRGFKDRSSQAWKALKSVRKGIGKLFILSGTPDPNGDLLDLWPQVSIMDGGQRLGKGITKYRDQYYVPDKRNGMTIYSYKLKAGARDLIYDQVKDIMVSIDSGVTTPGRIDNVVPVTFDMKRYRELEQTMVSGGIIAVNSAILAGKLAQMANGAVYDDQGNVHHVHDAKLDALAEIVEQGEPVLCLTSYVHDWDRIKAKFPQAVKFDGQQSLDDWQDGKIDLLVMHPGSGGHGVDGLQVGGSVAVWFGLPFSLDLYEQANARLDRSGQTHEVVVHHLVAMGTIDERIMQVLSTKGNMQQALLDAVNEAKGK</sequence>
<protein>
    <submittedName>
        <fullName evidence="3">DEXDc domain containing protein</fullName>
    </submittedName>
</protein>
<dbReference type="GO" id="GO:0016787">
    <property type="term" value="F:hydrolase activity"/>
    <property type="evidence" value="ECO:0007669"/>
    <property type="project" value="UniProtKB-KW"/>
</dbReference>
<keyword evidence="1" id="KW-0378">Hydrolase</keyword>
<organism evidence="3">
    <name type="scientific">uncultured Caudovirales phage</name>
    <dbReference type="NCBI Taxonomy" id="2100421"/>
    <lineage>
        <taxon>Viruses</taxon>
        <taxon>Duplodnaviria</taxon>
        <taxon>Heunggongvirae</taxon>
        <taxon>Uroviricota</taxon>
        <taxon>Caudoviricetes</taxon>
        <taxon>Peduoviridae</taxon>
        <taxon>Maltschvirus</taxon>
        <taxon>Maltschvirus maltsch</taxon>
    </lineage>
</organism>
<name>A0A6J5NL60_9CAUD</name>
<dbReference type="EMBL" id="LR796687">
    <property type="protein sequence ID" value="CAB4159617.1"/>
    <property type="molecule type" value="Genomic_DNA"/>
</dbReference>
<evidence type="ECO:0000313" key="3">
    <source>
        <dbReference type="EMBL" id="CAB4159617.1"/>
    </source>
</evidence>
<proteinExistence type="predicted"/>
<gene>
    <name evidence="3" type="ORF">UFOVP715_46</name>
</gene>
<dbReference type="GO" id="GO:0005524">
    <property type="term" value="F:ATP binding"/>
    <property type="evidence" value="ECO:0007669"/>
    <property type="project" value="InterPro"/>
</dbReference>
<dbReference type="Gene3D" id="3.40.50.300">
    <property type="entry name" value="P-loop containing nucleotide triphosphate hydrolases"/>
    <property type="match status" value="1"/>
</dbReference>
<feature type="domain" description="Helicase ATP-binding" evidence="2">
    <location>
        <begin position="13"/>
        <end position="182"/>
    </location>
</feature>
<dbReference type="PROSITE" id="PS51192">
    <property type="entry name" value="HELICASE_ATP_BIND_1"/>
    <property type="match status" value="1"/>
</dbReference>
<dbReference type="InterPro" id="IPR014001">
    <property type="entry name" value="Helicase_ATP-bd"/>
</dbReference>
<dbReference type="GO" id="GO:0006281">
    <property type="term" value="P:DNA repair"/>
    <property type="evidence" value="ECO:0007669"/>
    <property type="project" value="TreeGrafter"/>
</dbReference>
<reference evidence="3" key="1">
    <citation type="submission" date="2020-04" db="EMBL/GenBank/DDBJ databases">
        <authorList>
            <person name="Chiriac C."/>
            <person name="Salcher M."/>
            <person name="Ghai R."/>
            <person name="Kavagutti S V."/>
        </authorList>
    </citation>
    <scope>NUCLEOTIDE SEQUENCE</scope>
</reference>
<dbReference type="InterPro" id="IPR038718">
    <property type="entry name" value="SNF2-like_sf"/>
</dbReference>
<evidence type="ECO:0000259" key="2">
    <source>
        <dbReference type="PROSITE" id="PS51192"/>
    </source>
</evidence>
<dbReference type="InterPro" id="IPR027417">
    <property type="entry name" value="P-loop_NTPase"/>
</dbReference>
<dbReference type="PANTHER" id="PTHR45766:SF6">
    <property type="entry name" value="SWI_SNF-RELATED MATRIX-ASSOCIATED ACTIN-DEPENDENT REGULATOR OF CHROMATIN SUBFAMILY A-LIKE PROTEIN 1"/>
    <property type="match status" value="1"/>
</dbReference>
<dbReference type="PANTHER" id="PTHR45766">
    <property type="entry name" value="DNA ANNEALING HELICASE AND ENDONUCLEASE ZRANB3 FAMILY MEMBER"/>
    <property type="match status" value="1"/>
</dbReference>
<dbReference type="GO" id="GO:0031297">
    <property type="term" value="P:replication fork processing"/>
    <property type="evidence" value="ECO:0007669"/>
    <property type="project" value="TreeGrafter"/>
</dbReference>
<dbReference type="SMART" id="SM00487">
    <property type="entry name" value="DEXDc"/>
    <property type="match status" value="1"/>
</dbReference>
<dbReference type="InterPro" id="IPR000330">
    <property type="entry name" value="SNF2_N"/>
</dbReference>
<accession>A0A6J5NL60</accession>
<dbReference type="SUPFAM" id="SSF52540">
    <property type="entry name" value="P-loop containing nucleoside triphosphate hydrolases"/>
    <property type="match status" value="2"/>
</dbReference>
<dbReference type="Gene3D" id="3.40.50.10810">
    <property type="entry name" value="Tandem AAA-ATPase domain"/>
    <property type="match status" value="1"/>
</dbReference>